<name>A0A0F9BFP8_9ZZZZ</name>
<proteinExistence type="predicted"/>
<dbReference type="Gene3D" id="2.120.10.10">
    <property type="match status" value="1"/>
</dbReference>
<dbReference type="AlphaFoldDB" id="A0A0F9BFP8"/>
<organism evidence="1">
    <name type="scientific">marine sediment metagenome</name>
    <dbReference type="NCBI Taxonomy" id="412755"/>
    <lineage>
        <taxon>unclassified sequences</taxon>
        <taxon>metagenomes</taxon>
        <taxon>ecological metagenomes</taxon>
    </lineage>
</organism>
<evidence type="ECO:0008006" key="2">
    <source>
        <dbReference type="Google" id="ProtNLM"/>
    </source>
</evidence>
<dbReference type="EMBL" id="LAZR01052313">
    <property type="protein sequence ID" value="KKK83246.1"/>
    <property type="molecule type" value="Genomic_DNA"/>
</dbReference>
<gene>
    <name evidence="1" type="ORF">LCGC14_2795320</name>
</gene>
<dbReference type="Gene3D" id="2.130.10.10">
    <property type="entry name" value="YVTN repeat-like/Quinoprotein amine dehydrogenase"/>
    <property type="match status" value="1"/>
</dbReference>
<feature type="non-terminal residue" evidence="1">
    <location>
        <position position="330"/>
    </location>
</feature>
<reference evidence="1" key="1">
    <citation type="journal article" date="2015" name="Nature">
        <title>Complex archaea that bridge the gap between prokaryotes and eukaryotes.</title>
        <authorList>
            <person name="Spang A."/>
            <person name="Saw J.H."/>
            <person name="Jorgensen S.L."/>
            <person name="Zaremba-Niedzwiedzka K."/>
            <person name="Martijn J."/>
            <person name="Lind A.E."/>
            <person name="van Eijk R."/>
            <person name="Schleper C."/>
            <person name="Guy L."/>
            <person name="Ettema T.J."/>
        </authorList>
    </citation>
    <scope>NUCLEOTIDE SEQUENCE</scope>
</reference>
<comment type="caution">
    <text evidence="1">The sequence shown here is derived from an EMBL/GenBank/DDBJ whole genome shotgun (WGS) entry which is preliminary data.</text>
</comment>
<protein>
    <recommendedName>
        <fullName evidence="2">Sialidase domain-containing protein</fullName>
    </recommendedName>
</protein>
<accession>A0A0F9BFP8</accession>
<dbReference type="InterPro" id="IPR015943">
    <property type="entry name" value="WD40/YVTN_repeat-like_dom_sf"/>
</dbReference>
<dbReference type="CDD" id="cd15482">
    <property type="entry name" value="Sialidase_non-viral"/>
    <property type="match status" value="1"/>
</dbReference>
<dbReference type="SUPFAM" id="SSF110296">
    <property type="entry name" value="Oligoxyloglucan reducing end-specific cellobiohydrolase"/>
    <property type="match status" value="1"/>
</dbReference>
<evidence type="ECO:0000313" key="1">
    <source>
        <dbReference type="EMBL" id="KKK83246.1"/>
    </source>
</evidence>
<sequence length="330" mass="36667">MKPVLLTLAGRKRTTGELGVWDGGVVVQLDSSGVWSELVAGDTVAWNIQNFIHESAHILFHIRSAGFGANNTPDRGQLYRSIDQGASWADVTPSSGNTEYVGDYAQDADKNIWCITSETRQQDSGNPDPSYIYKSVDDGETWTLSYTIPEQSFGTRDWPAFNITCHPTNADIIIVEGVEMVSGNFRLWRTTDGGDTWSDAINSTEPSPPLQRLNTSGARQHIFNYTVAGRLVYAGIFEIANDDLFMLYSDDDGDNWHLRYSEVDSLAYGSAFYESTLIYLLHHNNLFEVASNFGPGKVTKIADENDSPFTTDYDFHGISRHLVGITDTLH</sequence>